<sequence length="206" mass="21491">MTAHPTPSQPSPSSAAMSTELQELVVLVAQLSAATTDAMRLTMEVQARLPVVIAAEAAAAARSATASLVPVGTPSAPIVLPVSSAAPAAPSSLPVPSAAASPPIPSPEPAQVDHTGPLFVRGIPQTPAEVERTHPPGSGETWYVVIRGREPGLYGTALDADHQCNGIPRQYKIKKTTRADALLLYRSLYNGPHGEGVEKWNEVEED</sequence>
<name>A0AAV9Z5C9_9AGAR</name>
<dbReference type="EMBL" id="JAWWNJ010000205">
    <property type="protein sequence ID" value="KAK6971786.1"/>
    <property type="molecule type" value="Genomic_DNA"/>
</dbReference>
<proteinExistence type="predicted"/>
<comment type="caution">
    <text evidence="2">The sequence shown here is derived from an EMBL/GenBank/DDBJ whole genome shotgun (WGS) entry which is preliminary data.</text>
</comment>
<dbReference type="Proteomes" id="UP001362999">
    <property type="component" value="Unassembled WGS sequence"/>
</dbReference>
<dbReference type="AlphaFoldDB" id="A0AAV9Z5C9"/>
<protein>
    <submittedName>
        <fullName evidence="2">Uncharacterized protein</fullName>
    </submittedName>
</protein>
<evidence type="ECO:0000313" key="3">
    <source>
        <dbReference type="Proteomes" id="UP001362999"/>
    </source>
</evidence>
<evidence type="ECO:0000256" key="1">
    <source>
        <dbReference type="SAM" id="MobiDB-lite"/>
    </source>
</evidence>
<organism evidence="2 3">
    <name type="scientific">Favolaschia claudopus</name>
    <dbReference type="NCBI Taxonomy" id="2862362"/>
    <lineage>
        <taxon>Eukaryota</taxon>
        <taxon>Fungi</taxon>
        <taxon>Dikarya</taxon>
        <taxon>Basidiomycota</taxon>
        <taxon>Agaricomycotina</taxon>
        <taxon>Agaricomycetes</taxon>
        <taxon>Agaricomycetidae</taxon>
        <taxon>Agaricales</taxon>
        <taxon>Marasmiineae</taxon>
        <taxon>Mycenaceae</taxon>
        <taxon>Favolaschia</taxon>
    </lineage>
</organism>
<keyword evidence="3" id="KW-1185">Reference proteome</keyword>
<feature type="compositionally biased region" description="Low complexity" evidence="1">
    <location>
        <begin position="90"/>
        <end position="101"/>
    </location>
</feature>
<feature type="region of interest" description="Disordered" evidence="1">
    <location>
        <begin position="90"/>
        <end position="110"/>
    </location>
</feature>
<gene>
    <name evidence="2" type="ORF">R3P38DRAFT_3241886</name>
</gene>
<evidence type="ECO:0000313" key="2">
    <source>
        <dbReference type="EMBL" id="KAK6971786.1"/>
    </source>
</evidence>
<accession>A0AAV9Z5C9</accession>
<reference evidence="2 3" key="1">
    <citation type="journal article" date="2024" name="J Genomics">
        <title>Draft genome sequencing and assembly of Favolaschia claudopus CIRM-BRFM 2984 isolated from oak limbs.</title>
        <authorList>
            <person name="Navarro D."/>
            <person name="Drula E."/>
            <person name="Chaduli D."/>
            <person name="Cazenave R."/>
            <person name="Ahrendt S."/>
            <person name="Wang J."/>
            <person name="Lipzen A."/>
            <person name="Daum C."/>
            <person name="Barry K."/>
            <person name="Grigoriev I.V."/>
            <person name="Favel A."/>
            <person name="Rosso M.N."/>
            <person name="Martin F."/>
        </authorList>
    </citation>
    <scope>NUCLEOTIDE SEQUENCE [LARGE SCALE GENOMIC DNA]</scope>
    <source>
        <strain evidence="2 3">CIRM-BRFM 2984</strain>
    </source>
</reference>